<dbReference type="InterPro" id="IPR036866">
    <property type="entry name" value="RibonucZ/Hydroxyglut_hydro"/>
</dbReference>
<dbReference type="Pfam" id="PF12706">
    <property type="entry name" value="Lactamase_B_2"/>
    <property type="match status" value="1"/>
</dbReference>
<keyword evidence="3" id="KW-1185">Reference proteome</keyword>
<gene>
    <name evidence="2" type="ORF">JHU38_00975</name>
</gene>
<dbReference type="InterPro" id="IPR001279">
    <property type="entry name" value="Metallo-B-lactamas"/>
</dbReference>
<evidence type="ECO:0000259" key="1">
    <source>
        <dbReference type="SMART" id="SM00849"/>
    </source>
</evidence>
<dbReference type="InterPro" id="IPR052533">
    <property type="entry name" value="WalJ/YycJ-like"/>
</dbReference>
<proteinExistence type="predicted"/>
<feature type="domain" description="Metallo-beta-lactamase" evidence="1">
    <location>
        <begin position="12"/>
        <end position="196"/>
    </location>
</feature>
<reference evidence="2 3" key="1">
    <citation type="submission" date="2021-01" db="EMBL/GenBank/DDBJ databases">
        <title>Prevotella A2931 sp. nov.</title>
        <authorList>
            <person name="Buhl M."/>
            <person name="Oberhettinger P."/>
        </authorList>
    </citation>
    <scope>NUCLEOTIDE SEQUENCE [LARGE SCALE GENOMIC DNA]</scope>
    <source>
        <strain evidence="2 3">A2931</strain>
    </source>
</reference>
<dbReference type="SUPFAM" id="SSF56281">
    <property type="entry name" value="Metallo-hydrolase/oxidoreductase"/>
    <property type="match status" value="1"/>
</dbReference>
<evidence type="ECO:0000313" key="3">
    <source>
        <dbReference type="Proteomes" id="UP000664265"/>
    </source>
</evidence>
<dbReference type="RefSeq" id="WP_107582545.1">
    <property type="nucleotide sequence ID" value="NZ_JAERMS010000002.1"/>
</dbReference>
<comment type="caution">
    <text evidence="2">The sequence shown here is derived from an EMBL/GenBank/DDBJ whole genome shotgun (WGS) entry which is preliminary data.</text>
</comment>
<name>A0ABS3M2E6_9BACT</name>
<dbReference type="SMART" id="SM00849">
    <property type="entry name" value="Lactamase_B"/>
    <property type="match status" value="1"/>
</dbReference>
<dbReference type="Proteomes" id="UP000664265">
    <property type="component" value="Unassembled WGS sequence"/>
</dbReference>
<protein>
    <submittedName>
        <fullName evidence="2">MBL fold metallo-hydrolase</fullName>
    </submittedName>
</protein>
<sequence length="270" mass="30165">MLNFISFGSGSSGNCYLLYTETDSLLIDAGVGVRVLKKHMRNYGLSLSSIHHILITHDHADHIKSVGNISSEYDIPVYATKKVHSGIKGNYSIKKKVPSHNIHSIDTNVPFVLGDFVITAFTVPHDSSDNVGYHIVYKNHVEFCIMTDIGYVTDEMKAFIASADYLIIEANHDVEMLKNGPYPQYLRDRITSGFGHLNNVACGEAIALNATSKLKHIWLCHLSEENNHPILAFKTIEQILTSQGADLRPDYVLEVLKRKLPSGPYRLVQE</sequence>
<dbReference type="PANTHER" id="PTHR47619:SF1">
    <property type="entry name" value="EXODEOXYRIBONUCLEASE WALJ"/>
    <property type="match status" value="1"/>
</dbReference>
<organism evidence="2 3">
    <name type="scientific">Prevotella illustrans</name>
    <dbReference type="NCBI Taxonomy" id="2800387"/>
    <lineage>
        <taxon>Bacteria</taxon>
        <taxon>Pseudomonadati</taxon>
        <taxon>Bacteroidota</taxon>
        <taxon>Bacteroidia</taxon>
        <taxon>Bacteroidales</taxon>
        <taxon>Prevotellaceae</taxon>
        <taxon>Prevotella</taxon>
    </lineage>
</organism>
<evidence type="ECO:0000313" key="2">
    <source>
        <dbReference type="EMBL" id="MBO1362366.1"/>
    </source>
</evidence>
<dbReference type="EMBL" id="JAERMS010000002">
    <property type="protein sequence ID" value="MBO1362366.1"/>
    <property type="molecule type" value="Genomic_DNA"/>
</dbReference>
<dbReference type="Gene3D" id="3.60.15.10">
    <property type="entry name" value="Ribonuclease Z/Hydroxyacylglutathione hydrolase-like"/>
    <property type="match status" value="1"/>
</dbReference>
<dbReference type="PANTHER" id="PTHR47619">
    <property type="entry name" value="METALLO-HYDROLASE YYCJ-RELATED"/>
    <property type="match status" value="1"/>
</dbReference>
<accession>A0ABS3M2E6</accession>